<feature type="transmembrane region" description="Helical" evidence="7">
    <location>
        <begin position="144"/>
        <end position="162"/>
    </location>
</feature>
<dbReference type="InterPro" id="IPR020846">
    <property type="entry name" value="MFS_dom"/>
</dbReference>
<dbReference type="Gene3D" id="1.20.1250.20">
    <property type="entry name" value="MFS general substrate transporter like domains"/>
    <property type="match status" value="1"/>
</dbReference>
<feature type="transmembrane region" description="Helical" evidence="7">
    <location>
        <begin position="363"/>
        <end position="387"/>
    </location>
</feature>
<dbReference type="PROSITE" id="PS50850">
    <property type="entry name" value="MFS"/>
    <property type="match status" value="1"/>
</dbReference>
<dbReference type="EMBL" id="NHZQ01000138">
    <property type="protein sequence ID" value="PSK50346.1"/>
    <property type="molecule type" value="Genomic_DNA"/>
</dbReference>
<feature type="transmembrane region" description="Helical" evidence="7">
    <location>
        <begin position="332"/>
        <end position="351"/>
    </location>
</feature>
<feature type="transmembrane region" description="Helical" evidence="7">
    <location>
        <begin position="430"/>
        <end position="449"/>
    </location>
</feature>
<evidence type="ECO:0000256" key="4">
    <source>
        <dbReference type="ARBA" id="ARBA00022692"/>
    </source>
</evidence>
<keyword evidence="4 7" id="KW-0812">Transmembrane</keyword>
<dbReference type="InterPro" id="IPR036259">
    <property type="entry name" value="MFS_trans_sf"/>
</dbReference>
<evidence type="ECO:0000256" key="1">
    <source>
        <dbReference type="ARBA" id="ARBA00004141"/>
    </source>
</evidence>
<organism evidence="9 10">
    <name type="scientific">Elsinoe australis</name>
    <dbReference type="NCBI Taxonomy" id="40998"/>
    <lineage>
        <taxon>Eukaryota</taxon>
        <taxon>Fungi</taxon>
        <taxon>Dikarya</taxon>
        <taxon>Ascomycota</taxon>
        <taxon>Pezizomycotina</taxon>
        <taxon>Dothideomycetes</taxon>
        <taxon>Dothideomycetidae</taxon>
        <taxon>Myriangiales</taxon>
        <taxon>Elsinoaceae</taxon>
        <taxon>Elsinoe</taxon>
    </lineage>
</organism>
<dbReference type="InterPro" id="IPR003663">
    <property type="entry name" value="Sugar/inositol_transpt"/>
</dbReference>
<evidence type="ECO:0000256" key="7">
    <source>
        <dbReference type="SAM" id="Phobius"/>
    </source>
</evidence>
<dbReference type="PANTHER" id="PTHR48022">
    <property type="entry name" value="PLASTIDIC GLUCOSE TRANSPORTER 4"/>
    <property type="match status" value="1"/>
</dbReference>
<keyword evidence="10" id="KW-1185">Reference proteome</keyword>
<feature type="transmembrane region" description="Helical" evidence="7">
    <location>
        <begin position="271"/>
        <end position="288"/>
    </location>
</feature>
<dbReference type="Proteomes" id="UP000243723">
    <property type="component" value="Unassembled WGS sequence"/>
</dbReference>
<accession>A0A2P7ZQ55</accession>
<feature type="transmembrane region" description="Helical" evidence="7">
    <location>
        <begin position="300"/>
        <end position="325"/>
    </location>
</feature>
<feature type="transmembrane region" description="Helical" evidence="7">
    <location>
        <begin position="174"/>
        <end position="197"/>
    </location>
</feature>
<protein>
    <submittedName>
        <fullName evidence="9">High-affinity glucose transporter</fullName>
    </submittedName>
</protein>
<keyword evidence="6 7" id="KW-0472">Membrane</keyword>
<dbReference type="GO" id="GO:0016020">
    <property type="term" value="C:membrane"/>
    <property type="evidence" value="ECO:0007669"/>
    <property type="project" value="UniProtKB-SubCell"/>
</dbReference>
<feature type="transmembrane region" description="Helical" evidence="7">
    <location>
        <begin position="84"/>
        <end position="103"/>
    </location>
</feature>
<evidence type="ECO:0000256" key="3">
    <source>
        <dbReference type="ARBA" id="ARBA00022448"/>
    </source>
</evidence>
<dbReference type="PANTHER" id="PTHR48022:SF28">
    <property type="entry name" value="MAJOR FACILITATOR SUPERFAMILY (MFS) PROFILE DOMAIN-CONTAINING PROTEIN-RELATED"/>
    <property type="match status" value="1"/>
</dbReference>
<keyword evidence="9" id="KW-0762">Sugar transport</keyword>
<feature type="transmembrane region" description="Helical" evidence="7">
    <location>
        <begin position="399"/>
        <end position="418"/>
    </location>
</feature>
<dbReference type="InterPro" id="IPR005828">
    <property type="entry name" value="MFS_sugar_transport-like"/>
</dbReference>
<comment type="subcellular location">
    <subcellularLocation>
        <location evidence="1">Membrane</location>
        <topology evidence="1">Multi-pass membrane protein</topology>
    </subcellularLocation>
</comment>
<dbReference type="InterPro" id="IPR050360">
    <property type="entry name" value="MFS_Sugar_Transporters"/>
</dbReference>
<dbReference type="Pfam" id="PF00083">
    <property type="entry name" value="Sugar_tr"/>
    <property type="match status" value="1"/>
</dbReference>
<evidence type="ECO:0000256" key="5">
    <source>
        <dbReference type="ARBA" id="ARBA00022989"/>
    </source>
</evidence>
<keyword evidence="5 7" id="KW-1133">Transmembrane helix</keyword>
<evidence type="ECO:0000259" key="8">
    <source>
        <dbReference type="PROSITE" id="PS50850"/>
    </source>
</evidence>
<proteinExistence type="inferred from homology"/>
<feature type="transmembrane region" description="Helical" evidence="7">
    <location>
        <begin position="109"/>
        <end position="132"/>
    </location>
</feature>
<gene>
    <name evidence="9" type="ORF">B9Z65_290</name>
</gene>
<dbReference type="AlphaFoldDB" id="A0A2P7ZQ55"/>
<evidence type="ECO:0000313" key="9">
    <source>
        <dbReference type="EMBL" id="PSK50346.1"/>
    </source>
</evidence>
<keyword evidence="3" id="KW-0813">Transport</keyword>
<sequence>MFKKLQGRALYRVMSACCGSAFMLYGYDAGVLGGFQETPQFRSAIGNPQGAFIIPIIASIYNLAAAVMSLAITLFGMKLGRRKTILLGNGLICIGAALQAATYSVAQIVVGRIICGFGIGCIASSVPTYMAEMSLEAKERGPEISYQGALLITGVALAYWIDLGFVQGLEAHPWLWRVPLAMQACFAIFSTAGLIFLPDTPRWYYYRGRIAEGDDVLARLHGLPVEHEKVTFQREEVLASIKEEDGAKFNIWLLFWDNSDYQVGRRLRTSFLILFVQQFLGINMLVYFSTQIFSNLRYSAFLSSVLAAVMNTIFALACFPPIWCIERLGRRAMMFWTSLGCGLCMLVYVVLTTLPTQTTGTNWGAVAMIFLYNIIFGFGWLGPPWIYGPEIAPLKYRHVAGGLAACGEWISTWIIVFGGGTGLNAVGPKIFVWPLICCFLAAAYVWYYCPETTGRTLEEIDYLFAKPHIRERMDAEGVGNGYNRPKDVREIGGEKGI</sequence>
<dbReference type="PRINTS" id="PR00171">
    <property type="entry name" value="SUGRTRNSPORT"/>
</dbReference>
<feature type="transmembrane region" description="Helical" evidence="7">
    <location>
        <begin position="9"/>
        <end position="27"/>
    </location>
</feature>
<dbReference type="SUPFAM" id="SSF103473">
    <property type="entry name" value="MFS general substrate transporter"/>
    <property type="match status" value="1"/>
</dbReference>
<dbReference type="OrthoDB" id="6133115at2759"/>
<evidence type="ECO:0000313" key="10">
    <source>
        <dbReference type="Proteomes" id="UP000243723"/>
    </source>
</evidence>
<reference evidence="9 10" key="1">
    <citation type="submission" date="2017-05" db="EMBL/GenBank/DDBJ databases">
        <title>Draft genome sequence of Elsinoe australis.</title>
        <authorList>
            <person name="Cheng Q."/>
        </authorList>
    </citation>
    <scope>NUCLEOTIDE SEQUENCE [LARGE SCALE GENOMIC DNA]</scope>
    <source>
        <strain evidence="9 10">NL1</strain>
    </source>
</reference>
<feature type="transmembrane region" description="Helical" evidence="7">
    <location>
        <begin position="52"/>
        <end position="77"/>
    </location>
</feature>
<evidence type="ECO:0000256" key="2">
    <source>
        <dbReference type="ARBA" id="ARBA00010992"/>
    </source>
</evidence>
<dbReference type="GO" id="GO:0005351">
    <property type="term" value="F:carbohydrate:proton symporter activity"/>
    <property type="evidence" value="ECO:0007669"/>
    <property type="project" value="TreeGrafter"/>
</dbReference>
<comment type="caution">
    <text evidence="9">The sequence shown here is derived from an EMBL/GenBank/DDBJ whole genome shotgun (WGS) entry which is preliminary data.</text>
</comment>
<name>A0A2P7ZQ55_9PEZI</name>
<evidence type="ECO:0000256" key="6">
    <source>
        <dbReference type="ARBA" id="ARBA00023136"/>
    </source>
</evidence>
<comment type="similarity">
    <text evidence="2">Belongs to the major facilitator superfamily. Sugar transporter (TC 2.A.1.1) family.</text>
</comment>
<feature type="domain" description="Major facilitator superfamily (MFS) profile" evidence="8">
    <location>
        <begin position="14"/>
        <end position="453"/>
    </location>
</feature>